<feature type="compositionally biased region" description="Basic and acidic residues" evidence="2">
    <location>
        <begin position="191"/>
        <end position="213"/>
    </location>
</feature>
<keyword evidence="1" id="KW-0175">Coiled coil</keyword>
<feature type="region of interest" description="Disordered" evidence="2">
    <location>
        <begin position="62"/>
        <end position="93"/>
    </location>
</feature>
<evidence type="ECO:0000256" key="1">
    <source>
        <dbReference type="SAM" id="Coils"/>
    </source>
</evidence>
<dbReference type="EMBL" id="JASMQC010000002">
    <property type="protein sequence ID" value="KAK1947644.1"/>
    <property type="molecule type" value="Genomic_DNA"/>
</dbReference>
<gene>
    <name evidence="3" type="ORF">P3T76_001654</name>
</gene>
<evidence type="ECO:0000313" key="3">
    <source>
        <dbReference type="EMBL" id="KAK1947644.1"/>
    </source>
</evidence>
<feature type="compositionally biased region" description="Polar residues" evidence="2">
    <location>
        <begin position="331"/>
        <end position="342"/>
    </location>
</feature>
<dbReference type="AlphaFoldDB" id="A0AAD9GZQ4"/>
<organism evidence="3 4">
    <name type="scientific">Phytophthora citrophthora</name>
    <dbReference type="NCBI Taxonomy" id="4793"/>
    <lineage>
        <taxon>Eukaryota</taxon>
        <taxon>Sar</taxon>
        <taxon>Stramenopiles</taxon>
        <taxon>Oomycota</taxon>
        <taxon>Peronosporomycetes</taxon>
        <taxon>Peronosporales</taxon>
        <taxon>Peronosporaceae</taxon>
        <taxon>Phytophthora</taxon>
    </lineage>
</organism>
<proteinExistence type="predicted"/>
<feature type="region of interest" description="Disordered" evidence="2">
    <location>
        <begin position="314"/>
        <end position="380"/>
    </location>
</feature>
<name>A0AAD9GZQ4_9STRA</name>
<sequence>MKCGEDTELLERARRLCLAVRQLDLPVLLPAFSKVYDEVEEKAVDDEEDKLPLIAVKKRKKSLKQSGKMAKLEQEEKKKHEREIERVKQAQDRARARVARTNQLEHQQTLREAEQQQYDAVSAADECTEKIRKAQESRRRAHERIRMQRREKTPNTTLLSTEPRVRPNPTKLKDFHRKAIRRVQVSNQKIAHSDNVDAPDSSERSEDADADQKLMERRLRFETAARLKRMRQLAENQKRQEQEAFEQGLQKFKTNLREMDRVGKGLRKQPSQIDVVSFEVGSKILAINADLTVQPTAFDVEETEFRQETKVTAPMGMRSPSPIPEKLVLGPTNQDLDVSSDTGEPKSAARCRASIEVLSPRTAEPDIRRSKSRSRVPVWKQPPVPLQSTQCYSYKAIIPPAKYLPSES</sequence>
<feature type="coiled-coil region" evidence="1">
    <location>
        <begin position="124"/>
        <end position="151"/>
    </location>
</feature>
<evidence type="ECO:0000256" key="2">
    <source>
        <dbReference type="SAM" id="MobiDB-lite"/>
    </source>
</evidence>
<feature type="compositionally biased region" description="Basic and acidic residues" evidence="2">
    <location>
        <begin position="70"/>
        <end position="93"/>
    </location>
</feature>
<accession>A0AAD9GZQ4</accession>
<feature type="region of interest" description="Disordered" evidence="2">
    <location>
        <begin position="182"/>
        <end position="213"/>
    </location>
</feature>
<evidence type="ECO:0000313" key="4">
    <source>
        <dbReference type="Proteomes" id="UP001259832"/>
    </source>
</evidence>
<protein>
    <submittedName>
        <fullName evidence="3">Uncharacterized protein</fullName>
    </submittedName>
</protein>
<reference evidence="3" key="1">
    <citation type="submission" date="2023-08" db="EMBL/GenBank/DDBJ databases">
        <title>Reference Genome Resource for the Citrus Pathogen Phytophthora citrophthora.</title>
        <authorList>
            <person name="Moller H."/>
            <person name="Coetzee B."/>
            <person name="Rose L.J."/>
            <person name="Van Niekerk J.M."/>
        </authorList>
    </citation>
    <scope>NUCLEOTIDE SEQUENCE</scope>
    <source>
        <strain evidence="3">STE-U-9442</strain>
    </source>
</reference>
<dbReference type="Proteomes" id="UP001259832">
    <property type="component" value="Unassembled WGS sequence"/>
</dbReference>
<keyword evidence="4" id="KW-1185">Reference proteome</keyword>
<comment type="caution">
    <text evidence="3">The sequence shown here is derived from an EMBL/GenBank/DDBJ whole genome shotgun (WGS) entry which is preliminary data.</text>
</comment>